<organism evidence="3 4">
    <name type="scientific">Pullulanibacillus pueri</name>
    <dbReference type="NCBI Taxonomy" id="1437324"/>
    <lineage>
        <taxon>Bacteria</taxon>
        <taxon>Bacillati</taxon>
        <taxon>Bacillota</taxon>
        <taxon>Bacilli</taxon>
        <taxon>Bacillales</taxon>
        <taxon>Sporolactobacillaceae</taxon>
        <taxon>Pullulanibacillus</taxon>
    </lineage>
</organism>
<dbReference type="AlphaFoldDB" id="A0A8J2ZSI4"/>
<dbReference type="SUPFAM" id="SSF47413">
    <property type="entry name" value="lambda repressor-like DNA-binding domains"/>
    <property type="match status" value="1"/>
</dbReference>
<dbReference type="PROSITE" id="PS50943">
    <property type="entry name" value="HTH_CROC1"/>
    <property type="match status" value="1"/>
</dbReference>
<feature type="domain" description="HTH cro/C1-type" evidence="2">
    <location>
        <begin position="9"/>
        <end position="63"/>
    </location>
</feature>
<dbReference type="InterPro" id="IPR010982">
    <property type="entry name" value="Lambda_DNA-bd_dom_sf"/>
</dbReference>
<dbReference type="InterPro" id="IPR001387">
    <property type="entry name" value="Cro/C1-type_HTH"/>
</dbReference>
<evidence type="ECO:0000313" key="4">
    <source>
        <dbReference type="Proteomes" id="UP000656813"/>
    </source>
</evidence>
<keyword evidence="1" id="KW-0238">DNA-binding</keyword>
<sequence>MGDFLGDRIRFLREKHQLSQKQLAAHLNISNVQLSRYESGSRTPDPEIITRFASFFKVSTDFLLGLTPSIQENHMPFIKNEDIQFLQAIKSIAGLEEFIRSVIQTPKDFEKLNQIWKIIKDQ</sequence>
<dbReference type="CDD" id="cd00093">
    <property type="entry name" value="HTH_XRE"/>
    <property type="match status" value="1"/>
</dbReference>
<proteinExistence type="predicted"/>
<evidence type="ECO:0000259" key="2">
    <source>
        <dbReference type="PROSITE" id="PS50943"/>
    </source>
</evidence>
<reference evidence="3" key="2">
    <citation type="submission" date="2020-09" db="EMBL/GenBank/DDBJ databases">
        <authorList>
            <person name="Sun Q."/>
            <person name="Zhou Y."/>
        </authorList>
    </citation>
    <scope>NUCLEOTIDE SEQUENCE</scope>
    <source>
        <strain evidence="3">CGMCC 1.12777</strain>
    </source>
</reference>
<dbReference type="GO" id="GO:0003677">
    <property type="term" value="F:DNA binding"/>
    <property type="evidence" value="ECO:0007669"/>
    <property type="project" value="UniProtKB-KW"/>
</dbReference>
<name>A0A8J2ZSI4_9BACL</name>
<dbReference type="Gene3D" id="1.10.260.40">
    <property type="entry name" value="lambda repressor-like DNA-binding domains"/>
    <property type="match status" value="1"/>
</dbReference>
<dbReference type="SMART" id="SM00530">
    <property type="entry name" value="HTH_XRE"/>
    <property type="match status" value="1"/>
</dbReference>
<evidence type="ECO:0000256" key="1">
    <source>
        <dbReference type="ARBA" id="ARBA00023125"/>
    </source>
</evidence>
<protein>
    <submittedName>
        <fullName evidence="3">Transcriptional regulator</fullName>
    </submittedName>
</protein>
<dbReference type="EMBL" id="BMFV01000002">
    <property type="protein sequence ID" value="GGH75074.1"/>
    <property type="molecule type" value="Genomic_DNA"/>
</dbReference>
<evidence type="ECO:0000313" key="3">
    <source>
        <dbReference type="EMBL" id="GGH75074.1"/>
    </source>
</evidence>
<gene>
    <name evidence="3" type="ORF">GCM10007096_03920</name>
</gene>
<keyword evidence="4" id="KW-1185">Reference proteome</keyword>
<dbReference type="PANTHER" id="PTHR46558:SF11">
    <property type="entry name" value="HTH-TYPE TRANSCRIPTIONAL REGULATOR XRE"/>
    <property type="match status" value="1"/>
</dbReference>
<dbReference type="Pfam" id="PF01381">
    <property type="entry name" value="HTH_3"/>
    <property type="match status" value="1"/>
</dbReference>
<accession>A0A8J2ZSI4</accession>
<dbReference type="PANTHER" id="PTHR46558">
    <property type="entry name" value="TRACRIPTIONAL REGULATORY PROTEIN-RELATED-RELATED"/>
    <property type="match status" value="1"/>
</dbReference>
<dbReference type="RefSeq" id="WP_188495554.1">
    <property type="nucleotide sequence ID" value="NZ_BMFV01000002.1"/>
</dbReference>
<reference evidence="3" key="1">
    <citation type="journal article" date="2014" name="Int. J. Syst. Evol. Microbiol.">
        <title>Complete genome sequence of Corynebacterium casei LMG S-19264T (=DSM 44701T), isolated from a smear-ripened cheese.</title>
        <authorList>
            <consortium name="US DOE Joint Genome Institute (JGI-PGF)"/>
            <person name="Walter F."/>
            <person name="Albersmeier A."/>
            <person name="Kalinowski J."/>
            <person name="Ruckert C."/>
        </authorList>
    </citation>
    <scope>NUCLEOTIDE SEQUENCE</scope>
    <source>
        <strain evidence="3">CGMCC 1.12777</strain>
    </source>
</reference>
<dbReference type="Proteomes" id="UP000656813">
    <property type="component" value="Unassembled WGS sequence"/>
</dbReference>
<comment type="caution">
    <text evidence="3">The sequence shown here is derived from an EMBL/GenBank/DDBJ whole genome shotgun (WGS) entry which is preliminary data.</text>
</comment>